<dbReference type="STRING" id="3075.A0A087SEL6"/>
<evidence type="ECO:0000256" key="4">
    <source>
        <dbReference type="ARBA" id="ARBA00022448"/>
    </source>
</evidence>
<gene>
    <name evidence="9" type="ORF">F751_5012</name>
</gene>
<evidence type="ECO:0000256" key="3">
    <source>
        <dbReference type="ARBA" id="ARBA00020978"/>
    </source>
</evidence>
<evidence type="ECO:0000256" key="8">
    <source>
        <dbReference type="SAM" id="MobiDB-lite"/>
    </source>
</evidence>
<keyword evidence="6" id="KW-0333">Golgi apparatus</keyword>
<evidence type="ECO:0000313" key="9">
    <source>
        <dbReference type="EMBL" id="KFM24170.1"/>
    </source>
</evidence>
<evidence type="ECO:0000256" key="7">
    <source>
        <dbReference type="ARBA" id="ARBA00023136"/>
    </source>
</evidence>
<dbReference type="EMBL" id="KL662106">
    <property type="protein sequence ID" value="KFM24170.1"/>
    <property type="molecule type" value="Genomic_DNA"/>
</dbReference>
<accession>A0A087SEL6</accession>
<dbReference type="Proteomes" id="UP000028924">
    <property type="component" value="Unassembled WGS sequence"/>
</dbReference>
<dbReference type="GO" id="GO:0015031">
    <property type="term" value="P:protein transport"/>
    <property type="evidence" value="ECO:0007669"/>
    <property type="project" value="UniProtKB-KW"/>
</dbReference>
<keyword evidence="10" id="KW-1185">Reference proteome</keyword>
<dbReference type="InterPro" id="IPR033370">
    <property type="entry name" value="COG1"/>
</dbReference>
<dbReference type="GO" id="GO:0006891">
    <property type="term" value="P:intra-Golgi vesicle-mediated transport"/>
    <property type="evidence" value="ECO:0007669"/>
    <property type="project" value="InterPro"/>
</dbReference>
<evidence type="ECO:0000256" key="6">
    <source>
        <dbReference type="ARBA" id="ARBA00023034"/>
    </source>
</evidence>
<reference evidence="9 10" key="1">
    <citation type="journal article" date="2014" name="BMC Genomics">
        <title>Oil accumulation mechanisms of the oleaginous microalga Chlorella protothecoides revealed through its genome, transcriptomes, and proteomes.</title>
        <authorList>
            <person name="Gao C."/>
            <person name="Wang Y."/>
            <person name="Shen Y."/>
            <person name="Yan D."/>
            <person name="He X."/>
            <person name="Dai J."/>
            <person name="Wu Q."/>
        </authorList>
    </citation>
    <scope>NUCLEOTIDE SEQUENCE [LARGE SCALE GENOMIC DNA]</scope>
    <source>
        <strain evidence="9 10">0710</strain>
    </source>
</reference>
<feature type="region of interest" description="Disordered" evidence="8">
    <location>
        <begin position="808"/>
        <end position="835"/>
    </location>
</feature>
<evidence type="ECO:0000256" key="5">
    <source>
        <dbReference type="ARBA" id="ARBA00022927"/>
    </source>
</evidence>
<comment type="similarity">
    <text evidence="2">Belongs to the COG1 family.</text>
</comment>
<dbReference type="GO" id="GO:0000139">
    <property type="term" value="C:Golgi membrane"/>
    <property type="evidence" value="ECO:0007669"/>
    <property type="project" value="UniProtKB-SubCell"/>
</dbReference>
<evidence type="ECO:0000313" key="10">
    <source>
        <dbReference type="Proteomes" id="UP000028924"/>
    </source>
</evidence>
<comment type="subcellular location">
    <subcellularLocation>
        <location evidence="1">Golgi apparatus membrane</location>
        <topology evidence="1">Peripheral membrane protein</topology>
    </subcellularLocation>
</comment>
<evidence type="ECO:0000256" key="1">
    <source>
        <dbReference type="ARBA" id="ARBA00004395"/>
    </source>
</evidence>
<dbReference type="GeneID" id="23616403"/>
<dbReference type="AlphaFoldDB" id="A0A087SEL6"/>
<keyword evidence="4" id="KW-0813">Transport</keyword>
<dbReference type="PANTHER" id="PTHR31658:SF0">
    <property type="entry name" value="CONSERVED OLIGOMERIC GOLGI COMPLEX SUBUNIT 1"/>
    <property type="match status" value="1"/>
</dbReference>
<sequence length="935" mass="94286">MEPLATRLSHLVQVEVQARHEVEEKREQLRQLIGGSYRELLATSDAVIDIHESAKQVVGLVSRIQSQMQAVAEAVGKSNADNRLASPTSKSSTERLYDVGIRVKFLLDTPEHVWGCLDACDFLGAACRFLAASDAHRALTGRGKHGVAAQFPLLQHQWPLVRKFRGEVQGRAGEWLRDGAGAGDVPARDIAATLAALALLKPVDGQELLRVLLAARRGAVERILRRPPPATPREGTATLAAAAALVASTVATAAQLFCVLPGVTRTPLVQRALRRAPPPGPGADAAASRADWLGHAEAAGARLATLGAGGVALELGTWLDEVAGCWASGAPRGAMQAARSGRELAELEAGWALGAPRPLWPLLLEDQLVARACALVDGDVRDVVVGVGAALGAALEATGSLPPPQAGDRGATPWTQAVDLHMGSAEPSAAAPDVWLAAAAASARLMDEGLAHAAHAARDVCGAEGRAAALEPFLRRRLAGAAGEVADGLGAALAGLRERGGRDVHAALVIGHVAGALATRRGGPVQDGAGPGVGAGGAQADVEGLRSVQAKLGSMAEEAFEVWADWAAECIAAAFGAELAADPALAAPRPQRGWRPAALPGADGGAQGFELPFAPSPATLRALCCAAREVDRAGGAALGPAPRDAFEARLAAALAAEVLAAVGSGGEGRADAGTRPSPRLSEPGALQLAFDVRLAAAALGQGAASAAARGPSAATTATRHHAAAPSGPWAAAERAVAARLDPIDWASALPHLAAGAAAALARSRLLVGLLSGGARAAGTPAPAGSESDDAVGVLRVAPAAPRCALLPVSTPPPAAVPRSLAAESDTGPDEAAEPRCPLFDADGGGGAHYGFAALRAALQARAHKEERPAGRGGGRGAAAAQAPGPKEMGAAAMDALRGSKLGALLGDRAAEMTASLGDMSFGTGLLSSLTGGLRR</sequence>
<keyword evidence="7" id="KW-0472">Membrane</keyword>
<dbReference type="OrthoDB" id="46189at2759"/>
<name>A0A087SEL6_AUXPR</name>
<dbReference type="Pfam" id="PF08700">
    <property type="entry name" value="VPS51_Exo84_N"/>
    <property type="match status" value="1"/>
</dbReference>
<organism evidence="9 10">
    <name type="scientific">Auxenochlorella protothecoides</name>
    <name type="common">Green microalga</name>
    <name type="synonym">Chlorella protothecoides</name>
    <dbReference type="NCBI Taxonomy" id="3075"/>
    <lineage>
        <taxon>Eukaryota</taxon>
        <taxon>Viridiplantae</taxon>
        <taxon>Chlorophyta</taxon>
        <taxon>core chlorophytes</taxon>
        <taxon>Trebouxiophyceae</taxon>
        <taxon>Chlorellales</taxon>
        <taxon>Chlorellaceae</taxon>
        <taxon>Auxenochlorella</taxon>
    </lineage>
</organism>
<dbReference type="KEGG" id="apro:F751_5012"/>
<dbReference type="PANTHER" id="PTHR31658">
    <property type="entry name" value="CONSERVED OLIGOMERIC GOLGI COMPLEX SUBUNIT 1"/>
    <property type="match status" value="1"/>
</dbReference>
<feature type="region of interest" description="Disordered" evidence="8">
    <location>
        <begin position="862"/>
        <end position="884"/>
    </location>
</feature>
<proteinExistence type="inferred from homology"/>
<protein>
    <recommendedName>
        <fullName evidence="3">Conserved oligomeric Golgi complex subunit 1</fullName>
    </recommendedName>
</protein>
<dbReference type="RefSeq" id="XP_011397057.1">
    <property type="nucleotide sequence ID" value="XM_011398755.1"/>
</dbReference>
<dbReference type="eggNOG" id="KOG2033">
    <property type="taxonomic scope" value="Eukaryota"/>
</dbReference>
<dbReference type="GO" id="GO:0017119">
    <property type="term" value="C:Golgi transport complex"/>
    <property type="evidence" value="ECO:0007669"/>
    <property type="project" value="InterPro"/>
</dbReference>
<evidence type="ECO:0000256" key="2">
    <source>
        <dbReference type="ARBA" id="ARBA00006653"/>
    </source>
</evidence>
<keyword evidence="5" id="KW-0653">Protein transport</keyword>